<keyword evidence="10" id="KW-1185">Reference proteome</keyword>
<keyword evidence="7" id="KW-0862">Zinc</keyword>
<evidence type="ECO:0000256" key="6">
    <source>
        <dbReference type="ARBA" id="ARBA00023242"/>
    </source>
</evidence>
<proteinExistence type="inferred from homology"/>
<comment type="caution">
    <text evidence="9">The sequence shown here is derived from an EMBL/GenBank/DDBJ whole genome shotgun (WGS) entry which is preliminary data.</text>
</comment>
<dbReference type="Pfam" id="PF02229">
    <property type="entry name" value="PC4"/>
    <property type="match status" value="1"/>
</dbReference>
<accession>A0ABQ9FH86</accession>
<evidence type="ECO:0000256" key="2">
    <source>
        <dbReference type="ARBA" id="ARBA00009001"/>
    </source>
</evidence>
<gene>
    <name evidence="9" type="ORF">KUTeg_006563</name>
</gene>
<keyword evidence="3" id="KW-0805">Transcription regulation</keyword>
<evidence type="ECO:0000259" key="8">
    <source>
        <dbReference type="PROSITE" id="PS50157"/>
    </source>
</evidence>
<evidence type="ECO:0000313" key="9">
    <source>
        <dbReference type="EMBL" id="KAJ8315887.1"/>
    </source>
</evidence>
<evidence type="ECO:0000256" key="7">
    <source>
        <dbReference type="PROSITE-ProRule" id="PRU00042"/>
    </source>
</evidence>
<dbReference type="PANTHER" id="PTHR13215">
    <property type="entry name" value="RNA POLYMERASE II TRANSCRIPTIONAL COACTIVATOR"/>
    <property type="match status" value="1"/>
</dbReference>
<keyword evidence="6" id="KW-0539">Nucleus</keyword>
<evidence type="ECO:0000256" key="4">
    <source>
        <dbReference type="ARBA" id="ARBA00023125"/>
    </source>
</evidence>
<dbReference type="Proteomes" id="UP001217089">
    <property type="component" value="Unassembled WGS sequence"/>
</dbReference>
<keyword evidence="7" id="KW-0479">Metal-binding</keyword>
<comment type="similarity">
    <text evidence="2">Belongs to the transcriptional coactivator PC4 family.</text>
</comment>
<evidence type="ECO:0000256" key="5">
    <source>
        <dbReference type="ARBA" id="ARBA00023163"/>
    </source>
</evidence>
<organism evidence="9 10">
    <name type="scientific">Tegillarca granosa</name>
    <name type="common">Malaysian cockle</name>
    <name type="synonym">Anadara granosa</name>
    <dbReference type="NCBI Taxonomy" id="220873"/>
    <lineage>
        <taxon>Eukaryota</taxon>
        <taxon>Metazoa</taxon>
        <taxon>Spiralia</taxon>
        <taxon>Lophotrochozoa</taxon>
        <taxon>Mollusca</taxon>
        <taxon>Bivalvia</taxon>
        <taxon>Autobranchia</taxon>
        <taxon>Pteriomorphia</taxon>
        <taxon>Arcoida</taxon>
        <taxon>Arcoidea</taxon>
        <taxon>Arcidae</taxon>
        <taxon>Tegillarca</taxon>
    </lineage>
</organism>
<protein>
    <recommendedName>
        <fullName evidence="8">C2H2-type domain-containing protein</fullName>
    </recommendedName>
</protein>
<comment type="subcellular location">
    <subcellularLocation>
        <location evidence="1">Nucleus</location>
    </subcellularLocation>
</comment>
<reference evidence="9 10" key="1">
    <citation type="submission" date="2022-12" db="EMBL/GenBank/DDBJ databases">
        <title>Chromosome-level genome of Tegillarca granosa.</title>
        <authorList>
            <person name="Kim J."/>
        </authorList>
    </citation>
    <scope>NUCLEOTIDE SEQUENCE [LARGE SCALE GENOMIC DNA]</scope>
    <source>
        <strain evidence="9">Teg-2019</strain>
        <tissue evidence="9">Adductor muscle</tissue>
    </source>
</reference>
<dbReference type="InterPro" id="IPR009044">
    <property type="entry name" value="ssDNA-bd_transcriptional_reg"/>
</dbReference>
<feature type="domain" description="C2H2-type" evidence="8">
    <location>
        <begin position="19"/>
        <end position="40"/>
    </location>
</feature>
<dbReference type="Gene3D" id="2.30.31.10">
    <property type="entry name" value="Transcriptional Coactivator Pc4, Chain A"/>
    <property type="match status" value="1"/>
</dbReference>
<keyword evidence="4" id="KW-0238">DNA-binding</keyword>
<dbReference type="EMBL" id="JARBDR010000335">
    <property type="protein sequence ID" value="KAJ8315887.1"/>
    <property type="molecule type" value="Genomic_DNA"/>
</dbReference>
<evidence type="ECO:0000256" key="1">
    <source>
        <dbReference type="ARBA" id="ARBA00004123"/>
    </source>
</evidence>
<dbReference type="InterPro" id="IPR003173">
    <property type="entry name" value="PC4_C"/>
</dbReference>
<evidence type="ECO:0000256" key="3">
    <source>
        <dbReference type="ARBA" id="ARBA00023015"/>
    </source>
</evidence>
<dbReference type="InterPro" id="IPR045125">
    <property type="entry name" value="Sub1/Tcp4-like"/>
</dbReference>
<dbReference type="PROSITE" id="PS50157">
    <property type="entry name" value="ZINC_FINGER_C2H2_2"/>
    <property type="match status" value="1"/>
</dbReference>
<name>A0ABQ9FH86_TEGGR</name>
<keyword evidence="7" id="KW-0863">Zinc-finger</keyword>
<keyword evidence="5" id="KW-0804">Transcription</keyword>
<dbReference type="SUPFAM" id="SSF54447">
    <property type="entry name" value="ssDNA-binding transcriptional regulator domain"/>
    <property type="match status" value="1"/>
</dbReference>
<dbReference type="InterPro" id="IPR013087">
    <property type="entry name" value="Znf_C2H2_type"/>
</dbReference>
<evidence type="ECO:0000313" key="10">
    <source>
        <dbReference type="Proteomes" id="UP001217089"/>
    </source>
</evidence>
<sequence length="202" mass="24160">MYEHQLSFIKHFVGYAKKFKCKTCERHFDHIGHLHVHQRTCFNKTKYVLPVGFLKSSETIFEKLEAFLYKEERLIKSTEQRCMLDLGADRYVVARKYINTLYIHLRQYSRGNGKLFPTKQGIALNLKRWLKLESWQDDIDKVISNQRDKKFHLGGVVDVTISSKYPNVDVRQFWMPQERSIPIRKGLAMKYGQWEKLFHVHH</sequence>